<name>A0A4D6N473_VIGUN</name>
<accession>A0A4D6N473</accession>
<gene>
    <name evidence="1" type="ORF">DEO72_LG9g1909</name>
</gene>
<evidence type="ECO:0000313" key="1">
    <source>
        <dbReference type="EMBL" id="QCE06895.1"/>
    </source>
</evidence>
<sequence>MSTSQANQTNLARRYSFKNWFQSSLHLVFPTWEFVHFDETFFDYWGQHMEMGTNYFRDPVGNYLMLEFEESFMQNRSFRIAREISNFYKLDDLYWLGILYCGHRYFQIRIFSLAMKEIEYPAPRLVPNPQQPLSSSRFFTCFKSELLLPQTFIKLEYAFVIFWAHELDYDNIQLIDPRQKKHDVGIHKSVNGDLIVQKGVLEMVQYFNVKENKIIHMSYVDRNTFLFRPFSYEGIEINYAPEVVSISNHDTHLGDYDPADFYYSMAKCLSENDTKSSSLQKLLLRTGHDTYWSIQKVIVGLVQFEDREERTKNAT</sequence>
<protein>
    <submittedName>
        <fullName evidence="1">Uncharacterized protein</fullName>
    </submittedName>
</protein>
<dbReference type="AlphaFoldDB" id="A0A4D6N473"/>
<dbReference type="EMBL" id="CP039353">
    <property type="protein sequence ID" value="QCE06895.1"/>
    <property type="molecule type" value="Genomic_DNA"/>
</dbReference>
<evidence type="ECO:0000313" key="2">
    <source>
        <dbReference type="Proteomes" id="UP000501690"/>
    </source>
</evidence>
<organism evidence="1 2">
    <name type="scientific">Vigna unguiculata</name>
    <name type="common">Cowpea</name>
    <dbReference type="NCBI Taxonomy" id="3917"/>
    <lineage>
        <taxon>Eukaryota</taxon>
        <taxon>Viridiplantae</taxon>
        <taxon>Streptophyta</taxon>
        <taxon>Embryophyta</taxon>
        <taxon>Tracheophyta</taxon>
        <taxon>Spermatophyta</taxon>
        <taxon>Magnoliopsida</taxon>
        <taxon>eudicotyledons</taxon>
        <taxon>Gunneridae</taxon>
        <taxon>Pentapetalae</taxon>
        <taxon>rosids</taxon>
        <taxon>fabids</taxon>
        <taxon>Fabales</taxon>
        <taxon>Fabaceae</taxon>
        <taxon>Papilionoideae</taxon>
        <taxon>50 kb inversion clade</taxon>
        <taxon>NPAAA clade</taxon>
        <taxon>indigoferoid/millettioid clade</taxon>
        <taxon>Phaseoleae</taxon>
        <taxon>Vigna</taxon>
    </lineage>
</organism>
<dbReference type="Proteomes" id="UP000501690">
    <property type="component" value="Linkage Group LG9"/>
</dbReference>
<reference evidence="1 2" key="1">
    <citation type="submission" date="2019-04" db="EMBL/GenBank/DDBJ databases">
        <title>An improved genome assembly and genetic linkage map for asparagus bean, Vigna unguiculata ssp. sesquipedialis.</title>
        <authorList>
            <person name="Xia Q."/>
            <person name="Zhang R."/>
            <person name="Dong Y."/>
        </authorList>
    </citation>
    <scope>NUCLEOTIDE SEQUENCE [LARGE SCALE GENOMIC DNA]</scope>
    <source>
        <tissue evidence="1">Leaf</tissue>
    </source>
</reference>
<proteinExistence type="predicted"/>
<keyword evidence="2" id="KW-1185">Reference proteome</keyword>